<feature type="region of interest" description="Disordered" evidence="1">
    <location>
        <begin position="159"/>
        <end position="179"/>
    </location>
</feature>
<dbReference type="AlphaFoldDB" id="A0A8S1E3P8"/>
<proteinExistence type="predicted"/>
<dbReference type="SUPFAM" id="SSF52058">
    <property type="entry name" value="L domain-like"/>
    <property type="match status" value="2"/>
</dbReference>
<reference evidence="2 3" key="1">
    <citation type="submission" date="2020-04" db="EMBL/GenBank/DDBJ databases">
        <authorList>
            <person name="Laetsch R D."/>
            <person name="Stevens L."/>
            <person name="Kumar S."/>
            <person name="Blaxter L. M."/>
        </authorList>
    </citation>
    <scope>NUCLEOTIDE SEQUENCE [LARGE SCALE GENOMIC DNA]</scope>
</reference>
<dbReference type="EMBL" id="CADEPM010000001">
    <property type="protein sequence ID" value="CAB3398222.1"/>
    <property type="molecule type" value="Genomic_DNA"/>
</dbReference>
<dbReference type="PANTHER" id="PTHR21662">
    <property type="entry name" value="RECEPTOR PROTEIN-TYROSINE KINASE"/>
    <property type="match status" value="1"/>
</dbReference>
<comment type="caution">
    <text evidence="2">The sequence shown here is derived from an EMBL/GenBank/DDBJ whole genome shotgun (WGS) entry which is preliminary data.</text>
</comment>
<keyword evidence="3" id="KW-1185">Reference proteome</keyword>
<feature type="compositionally biased region" description="Polar residues" evidence="1">
    <location>
        <begin position="164"/>
        <end position="175"/>
    </location>
</feature>
<evidence type="ECO:0000313" key="2">
    <source>
        <dbReference type="EMBL" id="CAB3398222.1"/>
    </source>
</evidence>
<gene>
    <name evidence="2" type="ORF">CBOVIS_LOCUS1519</name>
</gene>
<accession>A0A8S1E3P8</accession>
<protein>
    <recommendedName>
        <fullName evidence="4">Receptor L-domain domain-containing protein</fullName>
    </recommendedName>
</protein>
<dbReference type="InterPro" id="IPR053079">
    <property type="entry name" value="SPS2_domain"/>
</dbReference>
<sequence length="206" mass="23287">MLNSESETVISLKLAGNKQLTSLGFYPKILGVAIYIEDNPKLCISPQGMIAITIPTQNTDKIFDVTICEDSETPENFCVNPKSGKLKDLKENCLYFFGDLVIDENFDFENSYKLNSIEVIYGRDPPTLEDQLKDETPLNIDVFRGLPQYYKLTENQNEFHSESVDTNGPNTGSGENKTKSVDAEKDYSINLSLQFPCLVFIFHLYL</sequence>
<name>A0A8S1E3P8_9PELO</name>
<evidence type="ECO:0000256" key="1">
    <source>
        <dbReference type="SAM" id="MobiDB-lite"/>
    </source>
</evidence>
<dbReference type="Proteomes" id="UP000494206">
    <property type="component" value="Unassembled WGS sequence"/>
</dbReference>
<evidence type="ECO:0000313" key="3">
    <source>
        <dbReference type="Proteomes" id="UP000494206"/>
    </source>
</evidence>
<organism evidence="2 3">
    <name type="scientific">Caenorhabditis bovis</name>
    <dbReference type="NCBI Taxonomy" id="2654633"/>
    <lineage>
        <taxon>Eukaryota</taxon>
        <taxon>Metazoa</taxon>
        <taxon>Ecdysozoa</taxon>
        <taxon>Nematoda</taxon>
        <taxon>Chromadorea</taxon>
        <taxon>Rhabditida</taxon>
        <taxon>Rhabditina</taxon>
        <taxon>Rhabditomorpha</taxon>
        <taxon>Rhabditoidea</taxon>
        <taxon>Rhabditidae</taxon>
        <taxon>Peloderinae</taxon>
        <taxon>Caenorhabditis</taxon>
    </lineage>
</organism>
<evidence type="ECO:0008006" key="4">
    <source>
        <dbReference type="Google" id="ProtNLM"/>
    </source>
</evidence>
<dbReference type="PANTHER" id="PTHR21662:SF59">
    <property type="entry name" value="RECEPTOR PROTEIN-TYROSINE KINASE"/>
    <property type="match status" value="1"/>
</dbReference>